<name>A0A0G0ZI45_9BACT</name>
<keyword evidence="5 6" id="KW-0472">Membrane</keyword>
<feature type="transmembrane region" description="Helical" evidence="6">
    <location>
        <begin position="145"/>
        <end position="167"/>
    </location>
</feature>
<evidence type="ECO:0000313" key="7">
    <source>
        <dbReference type="EMBL" id="KKS48422.1"/>
    </source>
</evidence>
<feature type="transmembrane region" description="Helical" evidence="6">
    <location>
        <begin position="267"/>
        <end position="286"/>
    </location>
</feature>
<accession>A0A0G0ZI45</accession>
<comment type="similarity">
    <text evidence="2">Belongs to the autoinducer-2 exporter (AI-2E) (TC 2.A.86) family.</text>
</comment>
<evidence type="ECO:0000256" key="3">
    <source>
        <dbReference type="ARBA" id="ARBA00022692"/>
    </source>
</evidence>
<dbReference type="AlphaFoldDB" id="A0A0G0ZI45"/>
<comment type="caution">
    <text evidence="7">The sequence shown here is derived from an EMBL/GenBank/DDBJ whole genome shotgun (WGS) entry which is preliminary data.</text>
</comment>
<dbReference type="InterPro" id="IPR002549">
    <property type="entry name" value="AI-2E-like"/>
</dbReference>
<evidence type="ECO:0000256" key="6">
    <source>
        <dbReference type="SAM" id="Phobius"/>
    </source>
</evidence>
<dbReference type="PANTHER" id="PTHR21716">
    <property type="entry name" value="TRANSMEMBRANE PROTEIN"/>
    <property type="match status" value="1"/>
</dbReference>
<feature type="transmembrane region" description="Helical" evidence="6">
    <location>
        <begin position="7"/>
        <end position="24"/>
    </location>
</feature>
<feature type="transmembrane region" description="Helical" evidence="6">
    <location>
        <begin position="298"/>
        <end position="331"/>
    </location>
</feature>
<organism evidence="7 8">
    <name type="scientific">Candidatus Nomurabacteria bacterium GW2011_GWC2_42_20</name>
    <dbReference type="NCBI Taxonomy" id="1618756"/>
    <lineage>
        <taxon>Bacteria</taxon>
        <taxon>Candidatus Nomuraibacteriota</taxon>
    </lineage>
</organism>
<gene>
    <name evidence="7" type="ORF">UV12_C0001G0117</name>
</gene>
<dbReference type="EMBL" id="LCDG01000001">
    <property type="protein sequence ID" value="KKS48422.1"/>
    <property type="molecule type" value="Genomic_DNA"/>
</dbReference>
<evidence type="ECO:0000256" key="1">
    <source>
        <dbReference type="ARBA" id="ARBA00004141"/>
    </source>
</evidence>
<sequence>MSYQKSELYFLLALLFGIGILAFLIFQPFIYALILAIIFATVFSSIHKKILILARKNRGLAALLTTAFILIVIVVPITFLSTQIFKEATQLYSSLVENGGTSVISTEIEAVVRGFGIPYMQVETLDFNQYAKHVLNWIIGHLGTVFSNVAKIMIGLFVLLIALYYLFKDGNYLKKTVIALSPLQDVYDETIFNKLELAINSVVRGSISVGLVQGVLTAIGLTIFSVPNAVLWGSVAAVSALIPGVGTSLVLIPAILFLFFTGATTSAIGLLIWGVVAVGLVDNILGPKIVGSGAKLHPFLILLSILGGISFFGPLGFLFGPLTLSLLFAFLEIYSTIRGARKA</sequence>
<keyword evidence="3 6" id="KW-0812">Transmembrane</keyword>
<evidence type="ECO:0000256" key="4">
    <source>
        <dbReference type="ARBA" id="ARBA00022989"/>
    </source>
</evidence>
<dbReference type="PANTHER" id="PTHR21716:SF4">
    <property type="entry name" value="TRANSMEMBRANE PROTEIN 245"/>
    <property type="match status" value="1"/>
</dbReference>
<reference evidence="7 8" key="1">
    <citation type="journal article" date="2015" name="Nature">
        <title>rRNA introns, odd ribosomes, and small enigmatic genomes across a large radiation of phyla.</title>
        <authorList>
            <person name="Brown C.T."/>
            <person name="Hug L.A."/>
            <person name="Thomas B.C."/>
            <person name="Sharon I."/>
            <person name="Castelle C.J."/>
            <person name="Singh A."/>
            <person name="Wilkins M.J."/>
            <person name="Williams K.H."/>
            <person name="Banfield J.F."/>
        </authorList>
    </citation>
    <scope>NUCLEOTIDE SEQUENCE [LARGE SCALE GENOMIC DNA]</scope>
</reference>
<evidence type="ECO:0000256" key="2">
    <source>
        <dbReference type="ARBA" id="ARBA00009773"/>
    </source>
</evidence>
<dbReference type="GO" id="GO:0016020">
    <property type="term" value="C:membrane"/>
    <property type="evidence" value="ECO:0007669"/>
    <property type="project" value="UniProtKB-SubCell"/>
</dbReference>
<feature type="transmembrane region" description="Helical" evidence="6">
    <location>
        <begin position="59"/>
        <end position="85"/>
    </location>
</feature>
<evidence type="ECO:0000313" key="8">
    <source>
        <dbReference type="Proteomes" id="UP000034704"/>
    </source>
</evidence>
<dbReference type="Pfam" id="PF01594">
    <property type="entry name" value="AI-2E_transport"/>
    <property type="match status" value="1"/>
</dbReference>
<comment type="subcellular location">
    <subcellularLocation>
        <location evidence="1">Membrane</location>
        <topology evidence="1">Multi-pass membrane protein</topology>
    </subcellularLocation>
</comment>
<feature type="transmembrane region" description="Helical" evidence="6">
    <location>
        <begin position="230"/>
        <end position="260"/>
    </location>
</feature>
<dbReference type="STRING" id="1618756.UV12_C0001G0117"/>
<protein>
    <recommendedName>
        <fullName evidence="9">Permease</fullName>
    </recommendedName>
</protein>
<feature type="transmembrane region" description="Helical" evidence="6">
    <location>
        <begin position="30"/>
        <end position="47"/>
    </location>
</feature>
<keyword evidence="4 6" id="KW-1133">Transmembrane helix</keyword>
<evidence type="ECO:0000256" key="5">
    <source>
        <dbReference type="ARBA" id="ARBA00023136"/>
    </source>
</evidence>
<evidence type="ECO:0008006" key="9">
    <source>
        <dbReference type="Google" id="ProtNLM"/>
    </source>
</evidence>
<dbReference type="Proteomes" id="UP000034704">
    <property type="component" value="Unassembled WGS sequence"/>
</dbReference>
<feature type="transmembrane region" description="Helical" evidence="6">
    <location>
        <begin position="202"/>
        <end position="224"/>
    </location>
</feature>
<proteinExistence type="inferred from homology"/>